<dbReference type="SUPFAM" id="SSF48264">
    <property type="entry name" value="Cytochrome P450"/>
    <property type="match status" value="1"/>
</dbReference>
<evidence type="ECO:0000313" key="8">
    <source>
        <dbReference type="EMBL" id="KAK8851197.1"/>
    </source>
</evidence>
<keyword evidence="7" id="KW-1133">Transmembrane helix</keyword>
<dbReference type="Proteomes" id="UP001390339">
    <property type="component" value="Unassembled WGS sequence"/>
</dbReference>
<evidence type="ECO:0000256" key="1">
    <source>
        <dbReference type="ARBA" id="ARBA00001971"/>
    </source>
</evidence>
<feature type="transmembrane region" description="Helical" evidence="7">
    <location>
        <begin position="24"/>
        <end position="44"/>
    </location>
</feature>
<protein>
    <submittedName>
        <fullName evidence="8">Cytochrome P450</fullName>
    </submittedName>
</protein>
<keyword evidence="9" id="KW-1185">Reference proteome</keyword>
<dbReference type="PANTHER" id="PTHR24305">
    <property type="entry name" value="CYTOCHROME P450"/>
    <property type="match status" value="1"/>
</dbReference>
<evidence type="ECO:0000313" key="9">
    <source>
        <dbReference type="Proteomes" id="UP001390339"/>
    </source>
</evidence>
<evidence type="ECO:0000256" key="6">
    <source>
        <dbReference type="ARBA" id="ARBA00023033"/>
    </source>
</evidence>
<evidence type="ECO:0000256" key="3">
    <source>
        <dbReference type="ARBA" id="ARBA00022617"/>
    </source>
</evidence>
<comment type="caution">
    <text evidence="8">The sequence shown here is derived from an EMBL/GenBank/DDBJ whole genome shotgun (WGS) entry which is preliminary data.</text>
</comment>
<dbReference type="InterPro" id="IPR050121">
    <property type="entry name" value="Cytochrome_P450_monoxygenase"/>
</dbReference>
<dbReference type="InterPro" id="IPR036396">
    <property type="entry name" value="Cyt_P450_sf"/>
</dbReference>
<evidence type="ECO:0000256" key="2">
    <source>
        <dbReference type="ARBA" id="ARBA00010617"/>
    </source>
</evidence>
<keyword evidence="6" id="KW-0503">Monooxygenase</keyword>
<evidence type="ECO:0000256" key="4">
    <source>
        <dbReference type="ARBA" id="ARBA00022723"/>
    </source>
</evidence>
<keyword evidence="5" id="KW-0408">Iron</keyword>
<gene>
    <name evidence="8" type="ORF">PGQ11_013676</name>
</gene>
<dbReference type="EMBL" id="JAPCWZ010000009">
    <property type="protein sequence ID" value="KAK8851197.1"/>
    <property type="molecule type" value="Genomic_DNA"/>
</dbReference>
<accession>A0ABR2HQ27</accession>
<dbReference type="InterPro" id="IPR001128">
    <property type="entry name" value="Cyt_P450"/>
</dbReference>
<comment type="cofactor">
    <cofactor evidence="1">
        <name>heme</name>
        <dbReference type="ChEBI" id="CHEBI:30413"/>
    </cofactor>
</comment>
<dbReference type="InterPro" id="IPR002403">
    <property type="entry name" value="Cyt_P450_E_grp-IV"/>
</dbReference>
<dbReference type="Pfam" id="PF00067">
    <property type="entry name" value="p450"/>
    <property type="match status" value="2"/>
</dbReference>
<keyword evidence="7" id="KW-0472">Membrane</keyword>
<proteinExistence type="inferred from homology"/>
<name>A0ABR2HQ27_9PEZI</name>
<dbReference type="PRINTS" id="PR00465">
    <property type="entry name" value="EP450IV"/>
</dbReference>
<reference evidence="8 9" key="1">
    <citation type="journal article" date="2024" name="IMA Fungus">
        <title>Apiospora arundinis, a panoply of carbohydrate-active enzymes and secondary metabolites.</title>
        <authorList>
            <person name="Sorensen T."/>
            <person name="Petersen C."/>
            <person name="Muurmann A.T."/>
            <person name="Christiansen J.V."/>
            <person name="Brundto M.L."/>
            <person name="Overgaard C.K."/>
            <person name="Boysen A.T."/>
            <person name="Wollenberg R.D."/>
            <person name="Larsen T.O."/>
            <person name="Sorensen J.L."/>
            <person name="Nielsen K.L."/>
            <person name="Sondergaard T.E."/>
        </authorList>
    </citation>
    <scope>NUCLEOTIDE SEQUENCE [LARGE SCALE GENOMIC DNA]</scope>
    <source>
        <strain evidence="8 9">AAU 773</strain>
    </source>
</reference>
<sequence>MISHIVSLYLPLDLPSSDGLKPKVIFLLPICLFICAAYGLYLWLLPKPIPGIPYNPEAVRLLLGDIPAMTDEVNRTGEIYVWCCKQLNKLDSPICQVFIQPLAKPWVLLADYAETKDILQHRKGDFDTSSFLADGLDCLGSFHGRFVTGATFRSNRKLVQELMSTRFLHAHGGPAAYQTGLELLRLLELKAQLAQGRPFCAKQDFAYASLDVLAVFFFGANWSPTALGTQVERLSEAKDDGAKGILLGPSVDQPVSLPKAFPGEFTSVVYEVVDLIEMTFNAIIPRLSSWWWSKRAWYKHLFEVRLRALRHQVAIALQNMQSGNVQTGLEHMLKQEESIAFKTGTVPDFDSQSLRDEHVQSNLRHVLYETLQDARREDRLPTFGELNGAKLPYLDAVIEEMLRLNNIPNTRMALRDTTVLGHPIKKGTQVFFFPPVGPILQSTEYRSKTAVGGGFYDEKHSSCDTRPDLALFEPKRWLARKRDGDGLLADDVELDMAAEPRLGFGMGPRACWGKRMALIEMRVIVAMLVWEFEFLKCAPSLSSYAADETLARVPKQCYMRIRKI</sequence>
<evidence type="ECO:0000256" key="7">
    <source>
        <dbReference type="SAM" id="Phobius"/>
    </source>
</evidence>
<evidence type="ECO:0000256" key="5">
    <source>
        <dbReference type="ARBA" id="ARBA00023004"/>
    </source>
</evidence>
<keyword evidence="4" id="KW-0479">Metal-binding</keyword>
<keyword evidence="7" id="KW-0812">Transmembrane</keyword>
<organism evidence="8 9">
    <name type="scientific">Apiospora arundinis</name>
    <dbReference type="NCBI Taxonomy" id="335852"/>
    <lineage>
        <taxon>Eukaryota</taxon>
        <taxon>Fungi</taxon>
        <taxon>Dikarya</taxon>
        <taxon>Ascomycota</taxon>
        <taxon>Pezizomycotina</taxon>
        <taxon>Sordariomycetes</taxon>
        <taxon>Xylariomycetidae</taxon>
        <taxon>Amphisphaeriales</taxon>
        <taxon>Apiosporaceae</taxon>
        <taxon>Apiospora</taxon>
    </lineage>
</organism>
<dbReference type="PANTHER" id="PTHR24305:SF232">
    <property type="entry name" value="P450, PUTATIVE (EUROFUNG)-RELATED"/>
    <property type="match status" value="1"/>
</dbReference>
<dbReference type="Gene3D" id="1.10.630.10">
    <property type="entry name" value="Cytochrome P450"/>
    <property type="match status" value="2"/>
</dbReference>
<keyword evidence="6" id="KW-0560">Oxidoreductase</keyword>
<comment type="similarity">
    <text evidence="2">Belongs to the cytochrome P450 family.</text>
</comment>
<keyword evidence="3" id="KW-0349">Heme</keyword>